<evidence type="ECO:0000313" key="2">
    <source>
        <dbReference type="EMBL" id="MFC0242050.1"/>
    </source>
</evidence>
<feature type="compositionally biased region" description="Basic and acidic residues" evidence="1">
    <location>
        <begin position="107"/>
        <end position="119"/>
    </location>
</feature>
<name>A0ABV6EV06_9BRAD</name>
<dbReference type="EMBL" id="JBHLWM010000005">
    <property type="protein sequence ID" value="MFC0242050.1"/>
    <property type="molecule type" value="Genomic_DNA"/>
</dbReference>
<feature type="compositionally biased region" description="Low complexity" evidence="1">
    <location>
        <begin position="173"/>
        <end position="182"/>
    </location>
</feature>
<evidence type="ECO:0000313" key="3">
    <source>
        <dbReference type="Proteomes" id="UP001589775"/>
    </source>
</evidence>
<reference evidence="2 3" key="1">
    <citation type="submission" date="2024-09" db="EMBL/GenBank/DDBJ databases">
        <authorList>
            <person name="Sun Q."/>
            <person name="Mori K."/>
        </authorList>
    </citation>
    <scope>NUCLEOTIDE SEQUENCE [LARGE SCALE GENOMIC DNA]</scope>
    <source>
        <strain evidence="2 3">KCTC 23279</strain>
    </source>
</reference>
<feature type="compositionally biased region" description="Polar residues" evidence="1">
    <location>
        <begin position="145"/>
        <end position="172"/>
    </location>
</feature>
<protein>
    <submittedName>
        <fullName evidence="2">Uncharacterized protein</fullName>
    </submittedName>
</protein>
<keyword evidence="3" id="KW-1185">Reference proteome</keyword>
<gene>
    <name evidence="2" type="ORF">ACFFJ6_16280</name>
</gene>
<accession>A0ABV6EV06</accession>
<feature type="compositionally biased region" description="Polar residues" evidence="1">
    <location>
        <begin position="201"/>
        <end position="215"/>
    </location>
</feature>
<evidence type="ECO:0000256" key="1">
    <source>
        <dbReference type="SAM" id="MobiDB-lite"/>
    </source>
</evidence>
<organism evidence="2 3">
    <name type="scientific">Rhodopseudomonas telluris</name>
    <dbReference type="NCBI Taxonomy" id="644215"/>
    <lineage>
        <taxon>Bacteria</taxon>
        <taxon>Pseudomonadati</taxon>
        <taxon>Pseudomonadota</taxon>
        <taxon>Alphaproteobacteria</taxon>
        <taxon>Hyphomicrobiales</taxon>
        <taxon>Nitrobacteraceae</taxon>
        <taxon>Rhodopseudomonas</taxon>
    </lineage>
</organism>
<comment type="caution">
    <text evidence="2">The sequence shown here is derived from an EMBL/GenBank/DDBJ whole genome shotgun (WGS) entry which is preliminary data.</text>
</comment>
<sequence length="242" mass="25525">MRQTLHTSPMSHASPAALLRAARLAAVALGVGLVLSGGVARAQDPEEDDRTFEEKLIGGLMKGIGATNMENSGIDYRERSPLVVPRNLDLPSPEASAKEVNAPNWPKDPDVQARKEARAAARRSKPTPQESARPLMPSELAAVRSDSSSNKANGDATQPGNQVNNPMLSPSQLGFNGSLSSLFGGGNKAETAPFTGEPTRETLTQPPVGYQTPSPNFAYGTGPKEALGNKRIDVMTGKEVSN</sequence>
<proteinExistence type="predicted"/>
<dbReference type="Proteomes" id="UP001589775">
    <property type="component" value="Unassembled WGS sequence"/>
</dbReference>
<dbReference type="RefSeq" id="WP_378389525.1">
    <property type="nucleotide sequence ID" value="NZ_JBHLWM010000005.1"/>
</dbReference>
<feature type="region of interest" description="Disordered" evidence="1">
    <location>
        <begin position="85"/>
        <end position="225"/>
    </location>
</feature>